<organism evidence="1 2">
    <name type="scientific">Bacillus gaemokensis</name>
    <dbReference type="NCBI Taxonomy" id="574375"/>
    <lineage>
        <taxon>Bacteria</taxon>
        <taxon>Bacillati</taxon>
        <taxon>Bacillota</taxon>
        <taxon>Bacilli</taxon>
        <taxon>Bacillales</taxon>
        <taxon>Bacillaceae</taxon>
        <taxon>Bacillus</taxon>
        <taxon>Bacillus cereus group</taxon>
    </lineage>
</organism>
<dbReference type="STRING" id="574375.AZF08_12115"/>
<gene>
    <name evidence="1" type="ORF">BAGA_20665</name>
</gene>
<comment type="caution">
    <text evidence="1">The sequence shown here is derived from an EMBL/GenBank/DDBJ whole genome shotgun (WGS) entry which is preliminary data.</text>
</comment>
<accession>A0A073K6R1</accession>
<feature type="non-terminal residue" evidence="1">
    <location>
        <position position="113"/>
    </location>
</feature>
<dbReference type="EMBL" id="JOTM01000037">
    <property type="protein sequence ID" value="KEK22236.1"/>
    <property type="molecule type" value="Genomic_DNA"/>
</dbReference>
<protein>
    <submittedName>
        <fullName evidence="1">Spore coat protein</fullName>
    </submittedName>
</protein>
<dbReference type="Proteomes" id="UP000027778">
    <property type="component" value="Unassembled WGS sequence"/>
</dbReference>
<name>A0A073K6R1_9BACI</name>
<keyword evidence="1" id="KW-0167">Capsid protein</keyword>
<evidence type="ECO:0000313" key="1">
    <source>
        <dbReference type="EMBL" id="KEK22236.1"/>
    </source>
</evidence>
<sequence length="113" mass="11972">MGCDENKHHSSSRCVCDVVKFINELQDCATTTCASGCEVPFLGAHSDVRVANTRPFILFTKSGVPFQAFAPSGSTTSCQSPIFRVESVDDDCCAVLRVLAVFVGGEPAPDGDP</sequence>
<dbReference type="eggNOG" id="ENOG5030ISA">
    <property type="taxonomic scope" value="Bacteria"/>
</dbReference>
<dbReference type="AlphaFoldDB" id="A0A073K6R1"/>
<proteinExistence type="predicted"/>
<dbReference type="Pfam" id="PF10612">
    <property type="entry name" value="Spore-coat_CotZ"/>
    <property type="match status" value="1"/>
</dbReference>
<dbReference type="InterPro" id="IPR019593">
    <property type="entry name" value="Spore_coat_protein_Z/Y"/>
</dbReference>
<keyword evidence="1" id="KW-0946">Virion</keyword>
<evidence type="ECO:0000313" key="2">
    <source>
        <dbReference type="Proteomes" id="UP000027778"/>
    </source>
</evidence>
<keyword evidence="2" id="KW-1185">Reference proteome</keyword>
<dbReference type="RefSeq" id="WP_033677925.1">
    <property type="nucleotide sequence ID" value="NZ_JOTM01000037.1"/>
</dbReference>
<reference evidence="1 2" key="1">
    <citation type="submission" date="2014-06" db="EMBL/GenBank/DDBJ databases">
        <title>Draft genome sequence of Bacillus gaemokensis JCM 15801 (MCCC 1A00707).</title>
        <authorList>
            <person name="Lai Q."/>
            <person name="Liu Y."/>
            <person name="Shao Z."/>
        </authorList>
    </citation>
    <scope>NUCLEOTIDE SEQUENCE [LARGE SCALE GENOMIC DNA]</scope>
    <source>
        <strain evidence="1 2">JCM 15801</strain>
    </source>
</reference>